<dbReference type="PIRSF" id="PIRSF000097">
    <property type="entry name" value="AKR"/>
    <property type="match status" value="1"/>
</dbReference>
<feature type="active site" description="Proton donor" evidence="4">
    <location>
        <position position="75"/>
    </location>
</feature>
<dbReference type="GO" id="GO:0016616">
    <property type="term" value="F:oxidoreductase activity, acting on the CH-OH group of donors, NAD or NADP as acceptor"/>
    <property type="evidence" value="ECO:0007669"/>
    <property type="project" value="UniProtKB-ARBA"/>
</dbReference>
<protein>
    <recommendedName>
        <fullName evidence="8">NADP-dependent oxidoreductase domain-containing protein</fullName>
    </recommendedName>
</protein>
<dbReference type="PANTHER" id="PTHR43827:SF3">
    <property type="entry name" value="NADP-DEPENDENT OXIDOREDUCTASE DOMAIN-CONTAINING PROTEIN"/>
    <property type="match status" value="1"/>
</dbReference>
<comment type="caution">
    <text evidence="9">The sequence shown here is derived from an EMBL/GenBank/DDBJ whole genome shotgun (WGS) entry which is preliminary data.</text>
</comment>
<reference evidence="9 10" key="1">
    <citation type="submission" date="2020-04" db="EMBL/GenBank/DDBJ databases">
        <title>Perkinsus olseni comparative genomics.</title>
        <authorList>
            <person name="Bogema D.R."/>
        </authorList>
    </citation>
    <scope>NUCLEOTIDE SEQUENCE [LARGE SCALE GENOMIC DNA]</scope>
    <source>
        <strain evidence="9">ATCC PRA-179</strain>
    </source>
</reference>
<dbReference type="OrthoDB" id="423542at2759"/>
<evidence type="ECO:0000256" key="2">
    <source>
        <dbReference type="ARBA" id="ARBA00022857"/>
    </source>
</evidence>
<dbReference type="Pfam" id="PF00248">
    <property type="entry name" value="Aldo_ket_red"/>
    <property type="match status" value="1"/>
</dbReference>
<dbReference type="InterPro" id="IPR018170">
    <property type="entry name" value="Aldo/ket_reductase_CS"/>
</dbReference>
<keyword evidence="7" id="KW-0732">Signal</keyword>
<feature type="signal peptide" evidence="7">
    <location>
        <begin position="1"/>
        <end position="17"/>
    </location>
</feature>
<evidence type="ECO:0000256" key="6">
    <source>
        <dbReference type="PIRSR" id="PIRSR000097-3"/>
    </source>
</evidence>
<feature type="domain" description="NADP-dependent oxidoreductase" evidence="8">
    <location>
        <begin position="45"/>
        <end position="302"/>
    </location>
</feature>
<evidence type="ECO:0000256" key="5">
    <source>
        <dbReference type="PIRSR" id="PIRSR000097-2"/>
    </source>
</evidence>
<dbReference type="SUPFAM" id="SSF51430">
    <property type="entry name" value="NAD(P)-linked oxidoreductase"/>
    <property type="match status" value="1"/>
</dbReference>
<evidence type="ECO:0000259" key="8">
    <source>
        <dbReference type="Pfam" id="PF00248"/>
    </source>
</evidence>
<evidence type="ECO:0000256" key="1">
    <source>
        <dbReference type="ARBA" id="ARBA00007905"/>
    </source>
</evidence>
<feature type="chain" id="PRO_5029910683" description="NADP-dependent oxidoreductase domain-containing protein" evidence="7">
    <location>
        <begin position="18"/>
        <end position="323"/>
    </location>
</feature>
<evidence type="ECO:0000256" key="3">
    <source>
        <dbReference type="ARBA" id="ARBA00023002"/>
    </source>
</evidence>
<dbReference type="CDD" id="cd19071">
    <property type="entry name" value="AKR_AKR1-5-like"/>
    <property type="match status" value="1"/>
</dbReference>
<dbReference type="Proteomes" id="UP000570595">
    <property type="component" value="Unassembled WGS sequence"/>
</dbReference>
<dbReference type="InterPro" id="IPR020471">
    <property type="entry name" value="AKR"/>
</dbReference>
<sequence length="323" mass="36239">MTIFSFIGHLFLPGVLVYITGNSRPRVLSVQLASGFDMPLMGLGLGHNKDDSEVERMVLEFLELGGRHIDTAMSYDNQGAVGRAVKKSGIPREEIFITSKIPPERMGYESTFMAILEIAEEINLGYIDMVLIHWPSLLGVTIPCTTDDGSWQICRLGTWAAMEQMVQAGVVRSIGVSNFGTRHLEELRQFASIWPPATNQFEIHPMLPENDLVRYCRDNGIVITAYGSLGGPQRAKEFTTSNVLRAVGAQYNKAPAQVLLRWALQQQFVIIPMSRKRSRMIENLDVLDFTLSEEDYHLISEFAASLGNYSRPYQQVADLNDFM</sequence>
<dbReference type="PRINTS" id="PR00069">
    <property type="entry name" value="ALDKETRDTASE"/>
</dbReference>
<dbReference type="Gene3D" id="3.20.20.100">
    <property type="entry name" value="NADP-dependent oxidoreductase domain"/>
    <property type="match status" value="1"/>
</dbReference>
<gene>
    <name evidence="9" type="ORF">FOZ61_002852</name>
</gene>
<feature type="site" description="Lowers pKa of active site Tyr" evidence="6">
    <location>
        <position position="100"/>
    </location>
</feature>
<evidence type="ECO:0000256" key="7">
    <source>
        <dbReference type="SAM" id="SignalP"/>
    </source>
</evidence>
<keyword evidence="2" id="KW-0521">NADP</keyword>
<dbReference type="PANTHER" id="PTHR43827">
    <property type="entry name" value="2,5-DIKETO-D-GLUCONIC ACID REDUCTASE"/>
    <property type="match status" value="1"/>
</dbReference>
<dbReference type="EMBL" id="JABAHT010000183">
    <property type="protein sequence ID" value="KAF4661932.1"/>
    <property type="molecule type" value="Genomic_DNA"/>
</dbReference>
<evidence type="ECO:0000256" key="4">
    <source>
        <dbReference type="PIRSR" id="PIRSR000097-1"/>
    </source>
</evidence>
<keyword evidence="3" id="KW-0560">Oxidoreductase</keyword>
<organism evidence="9 10">
    <name type="scientific">Perkinsus olseni</name>
    <name type="common">Perkinsus atlanticus</name>
    <dbReference type="NCBI Taxonomy" id="32597"/>
    <lineage>
        <taxon>Eukaryota</taxon>
        <taxon>Sar</taxon>
        <taxon>Alveolata</taxon>
        <taxon>Perkinsozoa</taxon>
        <taxon>Perkinsea</taxon>
        <taxon>Perkinsida</taxon>
        <taxon>Perkinsidae</taxon>
        <taxon>Perkinsus</taxon>
    </lineage>
</organism>
<feature type="binding site" evidence="5">
    <location>
        <position position="133"/>
    </location>
    <ligand>
        <name>substrate</name>
    </ligand>
</feature>
<dbReference type="PROSITE" id="PS00062">
    <property type="entry name" value="ALDOKETO_REDUCTASE_2"/>
    <property type="match status" value="1"/>
</dbReference>
<evidence type="ECO:0000313" key="9">
    <source>
        <dbReference type="EMBL" id="KAF4661932.1"/>
    </source>
</evidence>
<dbReference type="FunFam" id="3.20.20.100:FF:000002">
    <property type="entry name" value="2,5-diketo-D-gluconic acid reductase A"/>
    <property type="match status" value="1"/>
</dbReference>
<dbReference type="InterPro" id="IPR023210">
    <property type="entry name" value="NADP_OxRdtase_dom"/>
</dbReference>
<evidence type="ECO:0000313" key="10">
    <source>
        <dbReference type="Proteomes" id="UP000570595"/>
    </source>
</evidence>
<accession>A0A7J6LRL6</accession>
<comment type="similarity">
    <text evidence="1">Belongs to the aldo/keto reductase family.</text>
</comment>
<dbReference type="AlphaFoldDB" id="A0A7J6LRL6"/>
<name>A0A7J6LRL6_PEROL</name>
<dbReference type="InterPro" id="IPR036812">
    <property type="entry name" value="NAD(P)_OxRdtase_dom_sf"/>
</dbReference>
<proteinExistence type="inferred from homology"/>